<evidence type="ECO:0000256" key="5">
    <source>
        <dbReference type="ARBA" id="ARBA00035294"/>
    </source>
</evidence>
<gene>
    <name evidence="8" type="ordered locus">Plabr_3474</name>
</gene>
<keyword evidence="9" id="KW-1185">Reference proteome</keyword>
<evidence type="ECO:0000313" key="9">
    <source>
        <dbReference type="Proteomes" id="UP000006860"/>
    </source>
</evidence>
<dbReference type="CDD" id="cd00473">
    <property type="entry name" value="bS6"/>
    <property type="match status" value="1"/>
</dbReference>
<dbReference type="GO" id="GO:0006412">
    <property type="term" value="P:translation"/>
    <property type="evidence" value="ECO:0007669"/>
    <property type="project" value="InterPro"/>
</dbReference>
<evidence type="ECO:0000256" key="4">
    <source>
        <dbReference type="ARBA" id="ARBA00035104"/>
    </source>
</evidence>
<sequence length="137" mass="15245">MFLLDSGKYATDPDGVTAEVNGILEKIEAEVVAARPWMDGKLAYEIDGHRKGLHYLCYVKADSLKVQQLQRICRLSDVVLRHLCILPPEQLFDVMAQSLLDPNAVLQNGEEGGEEASAEESKDDKKEEKKEETVASN</sequence>
<dbReference type="eggNOG" id="COG0360">
    <property type="taxonomic scope" value="Bacteria"/>
</dbReference>
<comment type="function">
    <text evidence="4">Binds together with bS18 to 16S ribosomal RNA.</text>
</comment>
<dbReference type="EMBL" id="CP002546">
    <property type="protein sequence ID" value="ADY61071.1"/>
    <property type="molecule type" value="Genomic_DNA"/>
</dbReference>
<dbReference type="GO" id="GO:0019843">
    <property type="term" value="F:rRNA binding"/>
    <property type="evidence" value="ECO:0007669"/>
    <property type="project" value="InterPro"/>
</dbReference>
<evidence type="ECO:0000313" key="8">
    <source>
        <dbReference type="EMBL" id="ADY61071.1"/>
    </source>
</evidence>
<dbReference type="GO" id="GO:0003735">
    <property type="term" value="F:structural constituent of ribosome"/>
    <property type="evidence" value="ECO:0007669"/>
    <property type="project" value="InterPro"/>
</dbReference>
<dbReference type="Proteomes" id="UP000006860">
    <property type="component" value="Chromosome"/>
</dbReference>
<dbReference type="SUPFAM" id="SSF54995">
    <property type="entry name" value="Ribosomal protein S6"/>
    <property type="match status" value="1"/>
</dbReference>
<dbReference type="KEGG" id="pbs:Plabr_3474"/>
<feature type="region of interest" description="Disordered" evidence="7">
    <location>
        <begin position="105"/>
        <end position="137"/>
    </location>
</feature>
<organism evidence="8 9">
    <name type="scientific">Rubinisphaera brasiliensis (strain ATCC 49424 / DSM 5305 / JCM 21570 / IAM 15109 / NBRC 103401 / IFAM 1448)</name>
    <name type="common">Planctomyces brasiliensis</name>
    <dbReference type="NCBI Taxonomy" id="756272"/>
    <lineage>
        <taxon>Bacteria</taxon>
        <taxon>Pseudomonadati</taxon>
        <taxon>Planctomycetota</taxon>
        <taxon>Planctomycetia</taxon>
        <taxon>Planctomycetales</taxon>
        <taxon>Planctomycetaceae</taxon>
        <taxon>Rubinisphaera</taxon>
    </lineage>
</organism>
<dbReference type="GO" id="GO:1990904">
    <property type="term" value="C:ribonucleoprotein complex"/>
    <property type="evidence" value="ECO:0007669"/>
    <property type="project" value="UniProtKB-KW"/>
</dbReference>
<dbReference type="InterPro" id="IPR020814">
    <property type="entry name" value="Ribosomal_S6_plastid/chlpt"/>
</dbReference>
<keyword evidence="2" id="KW-0689">Ribosomal protein</keyword>
<dbReference type="AlphaFoldDB" id="F0SN42"/>
<protein>
    <recommendedName>
        <fullName evidence="5">Small ribosomal subunit protein bS6</fullName>
    </recommendedName>
    <alternativeName>
        <fullName evidence="6">30S ribosomal protein S6</fullName>
    </alternativeName>
</protein>
<evidence type="ECO:0000256" key="7">
    <source>
        <dbReference type="SAM" id="MobiDB-lite"/>
    </source>
</evidence>
<dbReference type="InterPro" id="IPR014717">
    <property type="entry name" value="Transl_elong_EF1B/ribsomal_bS6"/>
</dbReference>
<dbReference type="InterPro" id="IPR035980">
    <property type="entry name" value="Ribosomal_bS6_sf"/>
</dbReference>
<keyword evidence="3" id="KW-0687">Ribonucleoprotein</keyword>
<evidence type="ECO:0000256" key="2">
    <source>
        <dbReference type="ARBA" id="ARBA00022980"/>
    </source>
</evidence>
<comment type="similarity">
    <text evidence="1">Belongs to the bacterial ribosomal protein bS6 family.</text>
</comment>
<evidence type="ECO:0000256" key="3">
    <source>
        <dbReference type="ARBA" id="ARBA00023274"/>
    </source>
</evidence>
<dbReference type="InterPro" id="IPR000529">
    <property type="entry name" value="Ribosomal_bS6"/>
</dbReference>
<name>F0SN42_RUBBR</name>
<proteinExistence type="inferred from homology"/>
<accession>F0SN42</accession>
<feature type="compositionally biased region" description="Basic and acidic residues" evidence="7">
    <location>
        <begin position="119"/>
        <end position="137"/>
    </location>
</feature>
<reference evidence="9" key="1">
    <citation type="submission" date="2011-02" db="EMBL/GenBank/DDBJ databases">
        <title>The complete genome of Planctomyces brasiliensis DSM 5305.</title>
        <authorList>
            <person name="Lucas S."/>
            <person name="Copeland A."/>
            <person name="Lapidus A."/>
            <person name="Bruce D."/>
            <person name="Goodwin L."/>
            <person name="Pitluck S."/>
            <person name="Kyrpides N."/>
            <person name="Mavromatis K."/>
            <person name="Pagani I."/>
            <person name="Ivanova N."/>
            <person name="Ovchinnikova G."/>
            <person name="Lu M."/>
            <person name="Detter J.C."/>
            <person name="Han C."/>
            <person name="Land M."/>
            <person name="Hauser L."/>
            <person name="Markowitz V."/>
            <person name="Cheng J.-F."/>
            <person name="Hugenholtz P."/>
            <person name="Woyke T."/>
            <person name="Wu D."/>
            <person name="Tindall B."/>
            <person name="Pomrenke H.G."/>
            <person name="Brambilla E."/>
            <person name="Klenk H.-P."/>
            <person name="Eisen J.A."/>
        </authorList>
    </citation>
    <scope>NUCLEOTIDE SEQUENCE [LARGE SCALE GENOMIC DNA]</scope>
    <source>
        <strain evidence="9">ATCC 49424 / DSM 5305 / JCM 21570 / NBRC 103401 / IFAM 1448</strain>
    </source>
</reference>
<dbReference type="HOGENOM" id="CLU_113441_4_1_0"/>
<evidence type="ECO:0000256" key="6">
    <source>
        <dbReference type="ARBA" id="ARBA00035520"/>
    </source>
</evidence>
<evidence type="ECO:0000256" key="1">
    <source>
        <dbReference type="ARBA" id="ARBA00009512"/>
    </source>
</evidence>
<dbReference type="Pfam" id="PF01250">
    <property type="entry name" value="Ribosomal_S6"/>
    <property type="match status" value="1"/>
</dbReference>
<dbReference type="STRING" id="756272.Plabr_3474"/>
<dbReference type="Gene3D" id="3.30.70.60">
    <property type="match status" value="1"/>
</dbReference>
<dbReference type="GO" id="GO:0005840">
    <property type="term" value="C:ribosome"/>
    <property type="evidence" value="ECO:0007669"/>
    <property type="project" value="UniProtKB-KW"/>
</dbReference>